<dbReference type="EMBL" id="MDYN01000003">
    <property type="protein sequence ID" value="OQD88967.1"/>
    <property type="molecule type" value="Genomic_DNA"/>
</dbReference>
<keyword evidence="3" id="KW-1185">Reference proteome</keyword>
<sequence length="544" mass="60462">MVGMLAIAGVPKLWVSSPEYCSGLPSIISDSSPSLSGSPKYLDEHSLSLSSDWHSNTCSSEPSPHPNFRFLHHLPTNQTQYLPEAMLSPRSLAAHAVPYQNSIYSMLHRVGDQYGTEYAQNVSPCMARPDIRRSIPNNNNGYCESYSGTLENYDETFNAHRVGSHAGLVHPIPRNSHMAANNLSFLSATEDTPSIASFDVPNEQKGCAIPNQQSAYVPSMTGYNTNQSDFNFHTHKAHMDLHTSPYTKFTSSENGPACSSWSMNTEPDMWYHSRVTSDAADDMTWLTASTYEGPWSVNHPYRHAKQTSISVVTTHGLPMPPFDHIVMSGTTSSFTQESFASVPRPTVIQVPQNQQPFPDNGYASSSGAVYSDTEAGSFDQLPLNGPSPSYVHPTTEESASPQPASDDRATIEASLHYSDARNAFLIDCKRHGLSYKDIKRIGGFKEAESTLRGRFRTLTKAKDQRVRKPKWQTKDIKLLREAVFVCSESPEAYTSIVQLSINMHQPPKVSWKKVAEYIWSHGGSYYFGNATCKKKWCEIHDIKL</sequence>
<proteinExistence type="predicted"/>
<dbReference type="STRING" id="416450.A0A1V6QJ22"/>
<dbReference type="AlphaFoldDB" id="A0A1V6QJ22"/>
<feature type="region of interest" description="Disordered" evidence="1">
    <location>
        <begin position="375"/>
        <end position="408"/>
    </location>
</feature>
<reference evidence="3" key="1">
    <citation type="journal article" date="2017" name="Nat. Microbiol.">
        <title>Global analysis of biosynthetic gene clusters reveals vast potential of secondary metabolite production in Penicillium species.</title>
        <authorList>
            <person name="Nielsen J.C."/>
            <person name="Grijseels S."/>
            <person name="Prigent S."/>
            <person name="Ji B."/>
            <person name="Dainat J."/>
            <person name="Nielsen K.F."/>
            <person name="Frisvad J.C."/>
            <person name="Workman M."/>
            <person name="Nielsen J."/>
        </authorList>
    </citation>
    <scope>NUCLEOTIDE SEQUENCE [LARGE SCALE GENOMIC DNA]</scope>
    <source>
        <strain evidence="3">IBT 31811</strain>
    </source>
</reference>
<evidence type="ECO:0000256" key="1">
    <source>
        <dbReference type="SAM" id="MobiDB-lite"/>
    </source>
</evidence>
<protein>
    <recommendedName>
        <fullName evidence="4">Myb-like domain-containing protein</fullName>
    </recommendedName>
</protein>
<evidence type="ECO:0008006" key="4">
    <source>
        <dbReference type="Google" id="ProtNLM"/>
    </source>
</evidence>
<name>A0A1V6QJ22_9EURO</name>
<accession>A0A1V6QJ22</accession>
<gene>
    <name evidence="2" type="ORF">PENANT_c003G02306</name>
</gene>
<evidence type="ECO:0000313" key="2">
    <source>
        <dbReference type="EMBL" id="OQD88967.1"/>
    </source>
</evidence>
<dbReference type="Proteomes" id="UP000191672">
    <property type="component" value="Unassembled WGS sequence"/>
</dbReference>
<comment type="caution">
    <text evidence="2">The sequence shown here is derived from an EMBL/GenBank/DDBJ whole genome shotgun (WGS) entry which is preliminary data.</text>
</comment>
<organism evidence="2 3">
    <name type="scientific">Penicillium antarcticum</name>
    <dbReference type="NCBI Taxonomy" id="416450"/>
    <lineage>
        <taxon>Eukaryota</taxon>
        <taxon>Fungi</taxon>
        <taxon>Dikarya</taxon>
        <taxon>Ascomycota</taxon>
        <taxon>Pezizomycotina</taxon>
        <taxon>Eurotiomycetes</taxon>
        <taxon>Eurotiomycetidae</taxon>
        <taxon>Eurotiales</taxon>
        <taxon>Aspergillaceae</taxon>
        <taxon>Penicillium</taxon>
    </lineage>
</organism>
<evidence type="ECO:0000313" key="3">
    <source>
        <dbReference type="Proteomes" id="UP000191672"/>
    </source>
</evidence>